<reference evidence="1 2" key="2">
    <citation type="submission" date="2020-03" db="EMBL/GenBank/DDBJ databases">
        <title>Campylobacter portucalensis sp. nov., a new species of Campylobacter isolated from the reproductive tract of bulls.</title>
        <authorList>
            <person name="Silva M.F."/>
            <person name="Pereira G."/>
            <person name="Carneiro C."/>
            <person name="Hemphill A."/>
            <person name="Mateus L."/>
            <person name="Lopes-Da-Costa L."/>
            <person name="Silva E."/>
        </authorList>
    </citation>
    <scope>NUCLEOTIDE SEQUENCE [LARGE SCALE GENOMIC DNA]</scope>
    <source>
        <strain evidence="1 2">FMV-PI01</strain>
    </source>
</reference>
<dbReference type="GO" id="GO:0033194">
    <property type="term" value="P:response to hydroperoxide"/>
    <property type="evidence" value="ECO:0007669"/>
    <property type="project" value="TreeGrafter"/>
</dbReference>
<evidence type="ECO:0000313" key="2">
    <source>
        <dbReference type="Proteomes" id="UP000476338"/>
    </source>
</evidence>
<comment type="caution">
    <text evidence="1">The sequence shown here is derived from an EMBL/GenBank/DDBJ whole genome shotgun (WGS) entry which is preliminary data.</text>
</comment>
<protein>
    <submittedName>
        <fullName evidence="1">Peroxide stress protein YaaA</fullName>
    </submittedName>
</protein>
<dbReference type="GO" id="GO:0005829">
    <property type="term" value="C:cytosol"/>
    <property type="evidence" value="ECO:0007669"/>
    <property type="project" value="TreeGrafter"/>
</dbReference>
<dbReference type="EMBL" id="VWSJ01000009">
    <property type="protein sequence ID" value="MSN96290.1"/>
    <property type="molecule type" value="Genomic_DNA"/>
</dbReference>
<proteinExistence type="predicted"/>
<reference evidence="1 2" key="1">
    <citation type="submission" date="2019-09" db="EMBL/GenBank/DDBJ databases">
        <authorList>
            <person name="Silva M."/>
            <person name="Pereira G."/>
            <person name="Lopes-Da-Costa L."/>
            <person name="Silva E."/>
        </authorList>
    </citation>
    <scope>NUCLEOTIDE SEQUENCE [LARGE SCALE GENOMIC DNA]</scope>
    <source>
        <strain evidence="1 2">FMV-PI01</strain>
    </source>
</reference>
<dbReference type="AlphaFoldDB" id="A0A6L5WGJ6"/>
<organism evidence="1 2">
    <name type="scientific">Campylobacter portucalensis</name>
    <dbReference type="NCBI Taxonomy" id="2608384"/>
    <lineage>
        <taxon>Bacteria</taxon>
        <taxon>Pseudomonadati</taxon>
        <taxon>Campylobacterota</taxon>
        <taxon>Epsilonproteobacteria</taxon>
        <taxon>Campylobacterales</taxon>
        <taxon>Campylobacteraceae</taxon>
        <taxon>Campylobacter</taxon>
    </lineage>
</organism>
<dbReference type="Proteomes" id="UP000476338">
    <property type="component" value="Unassembled WGS sequence"/>
</dbReference>
<dbReference type="PANTHER" id="PTHR30283">
    <property type="entry name" value="PEROXIDE STRESS RESPONSE PROTEIN YAAA"/>
    <property type="match status" value="1"/>
</dbReference>
<dbReference type="PANTHER" id="PTHR30283:SF4">
    <property type="entry name" value="PEROXIDE STRESS RESISTANCE PROTEIN YAAA"/>
    <property type="match status" value="1"/>
</dbReference>
<accession>A0A6L5WGJ6</accession>
<gene>
    <name evidence="1" type="primary">yaaA</name>
    <name evidence="1" type="ORF">F1B92_03625</name>
</gene>
<sequence length="240" mass="28085">MKILFSPSEAKSSILGSDRFSIDSLIFPNLNRKFVLDKYENFIKTSYDLTKIFGTKNQNLINYYKNSFQQNVGIKAILRYDGVAFKSLDYRNLNKDSQNYIDQNTLIFSNLFGVVRANDILPDYKLKQGENLGDFKIDKFYSAELKKILDSYLDDDILDLRANFYDKFYRPSKNLITLKFIKNGKIVSHFAKHYRGIILNTVALHQIKSVDDFLNLNFHNLKLIDIKEIKNKTEINFEII</sequence>
<evidence type="ECO:0000313" key="1">
    <source>
        <dbReference type="EMBL" id="MSN96290.1"/>
    </source>
</evidence>
<dbReference type="Pfam" id="PF03883">
    <property type="entry name" value="H2O2_YaaD"/>
    <property type="match status" value="1"/>
</dbReference>
<dbReference type="InterPro" id="IPR005583">
    <property type="entry name" value="YaaA"/>
</dbReference>
<name>A0A6L5WGJ6_9BACT</name>
<dbReference type="RefSeq" id="WP_154570557.1">
    <property type="nucleotide sequence ID" value="NZ_VWSJ01000009.1"/>
</dbReference>
<keyword evidence="2" id="KW-1185">Reference proteome</keyword>